<dbReference type="OrthoDB" id="6373104at2759"/>
<dbReference type="Proteomes" id="UP000076858">
    <property type="component" value="Unassembled WGS sequence"/>
</dbReference>
<gene>
    <name evidence="2" type="ORF">APZ42_032792</name>
</gene>
<organism evidence="2 3">
    <name type="scientific">Daphnia magna</name>
    <dbReference type="NCBI Taxonomy" id="35525"/>
    <lineage>
        <taxon>Eukaryota</taxon>
        <taxon>Metazoa</taxon>
        <taxon>Ecdysozoa</taxon>
        <taxon>Arthropoda</taxon>
        <taxon>Crustacea</taxon>
        <taxon>Branchiopoda</taxon>
        <taxon>Diplostraca</taxon>
        <taxon>Cladocera</taxon>
        <taxon>Anomopoda</taxon>
        <taxon>Daphniidae</taxon>
        <taxon>Daphnia</taxon>
    </lineage>
</organism>
<name>A0A164LVZ2_9CRUS</name>
<proteinExistence type="predicted"/>
<feature type="transmembrane region" description="Helical" evidence="1">
    <location>
        <begin position="312"/>
        <end position="336"/>
    </location>
</feature>
<keyword evidence="1" id="KW-1133">Transmembrane helix</keyword>
<accession>A0A164LVZ2</accession>
<evidence type="ECO:0000256" key="1">
    <source>
        <dbReference type="SAM" id="Phobius"/>
    </source>
</evidence>
<keyword evidence="3" id="KW-1185">Reference proteome</keyword>
<evidence type="ECO:0000313" key="2">
    <source>
        <dbReference type="EMBL" id="KZS04486.1"/>
    </source>
</evidence>
<dbReference type="AlphaFoldDB" id="A0A164LVZ2"/>
<sequence>MFGTCHTNTRQKLTNKNVDNFHLIRNHVPFFFFLFDMEQKYMCLKLSSYRERRKRRFWFVKFCFRFHMFCGYCLRLNGNRIRPFEEITRKLRVPSQLQTDNKMTSWTTLLLYGLLCWMATTLVYCNEDCNETLEFPDDHGCKYSIDNIGGKQTGLLLTNCKKVDLKLDVSKLYRLTPFKNMIAISNSTGIILYNDEDDLVLNDIREVSLIVSNVKQVKIYEKTFDRIVINIVFHNILNLSFAERSFTSCWGTAWIFNNSVPVSIQPAFSSSDMVVYKDTDSSFTIHARPRVTPRQRIKLVYQLAAEVNDLKITIYAVLALLVAIVLTLIGLTIVVARIATPTTSSFTPLPDVVPSPPNIPIRTRNKNPVTKVSRISRTFLGKRNAGNKANTNAAKHQFHMKNPRPPIPLPIHSFESC</sequence>
<keyword evidence="1" id="KW-0812">Transmembrane</keyword>
<protein>
    <submittedName>
        <fullName evidence="2">Uncharacterized protein</fullName>
    </submittedName>
</protein>
<reference evidence="2 3" key="1">
    <citation type="submission" date="2016-03" db="EMBL/GenBank/DDBJ databases">
        <title>EvidentialGene: Evidence-directed Construction of Genes on Genomes.</title>
        <authorList>
            <person name="Gilbert D.G."/>
            <person name="Choi J.-H."/>
            <person name="Mockaitis K."/>
            <person name="Colbourne J."/>
            <person name="Pfrender M."/>
        </authorList>
    </citation>
    <scope>NUCLEOTIDE SEQUENCE [LARGE SCALE GENOMIC DNA]</scope>
    <source>
        <strain evidence="2 3">Xinb3</strain>
        <tissue evidence="2">Complete organism</tissue>
    </source>
</reference>
<keyword evidence="1" id="KW-0472">Membrane</keyword>
<comment type="caution">
    <text evidence="2">The sequence shown here is derived from an EMBL/GenBank/DDBJ whole genome shotgun (WGS) entry which is preliminary data.</text>
</comment>
<dbReference type="EMBL" id="LRGB01003123">
    <property type="protein sequence ID" value="KZS04486.1"/>
    <property type="molecule type" value="Genomic_DNA"/>
</dbReference>
<evidence type="ECO:0000313" key="3">
    <source>
        <dbReference type="Proteomes" id="UP000076858"/>
    </source>
</evidence>